<dbReference type="AlphaFoldDB" id="A0A101EKD3"/>
<sequence length="58" mass="6379">MLLEALSIYPYEGLTKELLALGMSWVVMDAGVEPDEEELADTLEGALNSLGNRMKIHT</sequence>
<gene>
    <name evidence="1" type="ORF">XD54_1729</name>
</gene>
<organism evidence="1 2">
    <name type="scientific">Thermococcus sibiricus</name>
    <dbReference type="NCBI Taxonomy" id="172049"/>
    <lineage>
        <taxon>Archaea</taxon>
        <taxon>Methanobacteriati</taxon>
        <taxon>Methanobacteriota</taxon>
        <taxon>Thermococci</taxon>
        <taxon>Thermococcales</taxon>
        <taxon>Thermococcaceae</taxon>
        <taxon>Thermococcus</taxon>
    </lineage>
</organism>
<evidence type="ECO:0000313" key="1">
    <source>
        <dbReference type="EMBL" id="KUK16992.1"/>
    </source>
</evidence>
<protein>
    <submittedName>
        <fullName evidence="1">Uncharacterized protein</fullName>
    </submittedName>
</protein>
<dbReference type="Proteomes" id="UP000053911">
    <property type="component" value="Unassembled WGS sequence"/>
</dbReference>
<dbReference type="EMBL" id="LGFD01000042">
    <property type="protein sequence ID" value="KUK16992.1"/>
    <property type="molecule type" value="Genomic_DNA"/>
</dbReference>
<dbReference type="InterPro" id="IPR013488">
    <property type="entry name" value="CRISPR-assoc_prot_Csx9/Cas8a2"/>
</dbReference>
<name>A0A101EKD3_9EURY</name>
<reference evidence="2" key="1">
    <citation type="journal article" date="2015" name="MBio">
        <title>Genome-Resolved Metagenomic Analysis Reveals Roles for Candidate Phyla and Other Microbial Community Members in Biogeochemical Transformations in Oil Reservoirs.</title>
        <authorList>
            <person name="Hu P."/>
            <person name="Tom L."/>
            <person name="Singh A."/>
            <person name="Thomas B.C."/>
            <person name="Baker B.J."/>
            <person name="Piceno Y.M."/>
            <person name="Andersen G.L."/>
            <person name="Banfield J.F."/>
        </authorList>
    </citation>
    <scope>NUCLEOTIDE SEQUENCE [LARGE SCALE GENOMIC DNA]</scope>
</reference>
<evidence type="ECO:0000313" key="2">
    <source>
        <dbReference type="Proteomes" id="UP000053911"/>
    </source>
</evidence>
<feature type="non-terminal residue" evidence="1">
    <location>
        <position position="58"/>
    </location>
</feature>
<accession>A0A101EKD3</accession>
<dbReference type="Pfam" id="PF09658">
    <property type="entry name" value="Cas_Csx9"/>
    <property type="match status" value="1"/>
</dbReference>
<comment type="caution">
    <text evidence="1">The sequence shown here is derived from an EMBL/GenBank/DDBJ whole genome shotgun (WGS) entry which is preliminary data.</text>
</comment>
<proteinExistence type="predicted"/>